<evidence type="ECO:0000256" key="5">
    <source>
        <dbReference type="RuleBase" id="RU000586"/>
    </source>
</evidence>
<comment type="function">
    <text evidence="5">Adds a myristoyl group to the N-terminal glycine residue of certain cellular proteins.</text>
</comment>
<feature type="domain" description="Glycylpeptide N-tetradecanoyltransferase C-terminal" evidence="8">
    <location>
        <begin position="262"/>
        <end position="438"/>
    </location>
</feature>
<comment type="caution">
    <text evidence="9">The sequence shown here is derived from an EMBL/GenBank/DDBJ whole genome shotgun (WGS) entry which is preliminary data.</text>
</comment>
<dbReference type="InterPro" id="IPR016181">
    <property type="entry name" value="Acyl_CoA_acyltransferase"/>
</dbReference>
<dbReference type="Gene3D" id="3.40.630.170">
    <property type="match status" value="1"/>
</dbReference>
<evidence type="ECO:0000313" key="10">
    <source>
        <dbReference type="Proteomes" id="UP001214638"/>
    </source>
</evidence>
<dbReference type="InterPro" id="IPR000903">
    <property type="entry name" value="NMT"/>
</dbReference>
<dbReference type="Pfam" id="PF01233">
    <property type="entry name" value="NMT"/>
    <property type="match status" value="1"/>
</dbReference>
<dbReference type="Pfam" id="PF02799">
    <property type="entry name" value="NMT_C"/>
    <property type="match status" value="1"/>
</dbReference>
<dbReference type="RefSeq" id="XP_067802131.1">
    <property type="nucleotide sequence ID" value="XM_067947980.1"/>
</dbReference>
<dbReference type="GO" id="GO:0004379">
    <property type="term" value="F:glycylpeptide N-tetradecanoyltransferase activity"/>
    <property type="evidence" value="ECO:0007669"/>
    <property type="project" value="UniProtKB-EC"/>
</dbReference>
<comment type="similarity">
    <text evidence="1 6">Belongs to the NMT family.</text>
</comment>
<dbReference type="AlphaFoldDB" id="A0AAD9PIB1"/>
<evidence type="ECO:0000313" key="9">
    <source>
        <dbReference type="EMBL" id="KAK2195288.1"/>
    </source>
</evidence>
<dbReference type="Proteomes" id="UP001214638">
    <property type="component" value="Unassembled WGS sequence"/>
</dbReference>
<gene>
    <name evidence="9" type="ORF">BdWA1_002961</name>
</gene>
<dbReference type="GO" id="GO:0005737">
    <property type="term" value="C:cytoplasm"/>
    <property type="evidence" value="ECO:0007669"/>
    <property type="project" value="TreeGrafter"/>
</dbReference>
<accession>A0AAD9PIB1</accession>
<dbReference type="GeneID" id="94337258"/>
<dbReference type="EMBL" id="JALLKP010000004">
    <property type="protein sequence ID" value="KAK2195288.1"/>
    <property type="molecule type" value="Genomic_DNA"/>
</dbReference>
<dbReference type="EC" id="2.3.1.97" evidence="2 5"/>
<organism evidence="9 10">
    <name type="scientific">Babesia duncani</name>
    <dbReference type="NCBI Taxonomy" id="323732"/>
    <lineage>
        <taxon>Eukaryota</taxon>
        <taxon>Sar</taxon>
        <taxon>Alveolata</taxon>
        <taxon>Apicomplexa</taxon>
        <taxon>Aconoidasida</taxon>
        <taxon>Piroplasmida</taxon>
        <taxon>Babesiidae</taxon>
        <taxon>Babesia</taxon>
    </lineage>
</organism>
<evidence type="ECO:0000259" key="7">
    <source>
        <dbReference type="Pfam" id="PF01233"/>
    </source>
</evidence>
<feature type="domain" description="Glycylpeptide N-tetradecanoyltransferase N-terminal" evidence="7">
    <location>
        <begin position="88"/>
        <end position="247"/>
    </location>
</feature>
<keyword evidence="4 5" id="KW-0012">Acyltransferase</keyword>
<dbReference type="PANTHER" id="PTHR11377">
    <property type="entry name" value="N-MYRISTOYL TRANSFERASE"/>
    <property type="match status" value="1"/>
</dbReference>
<evidence type="ECO:0000256" key="4">
    <source>
        <dbReference type="ARBA" id="ARBA00023315"/>
    </source>
</evidence>
<evidence type="ECO:0000256" key="1">
    <source>
        <dbReference type="ARBA" id="ARBA00009469"/>
    </source>
</evidence>
<dbReference type="SUPFAM" id="SSF55729">
    <property type="entry name" value="Acyl-CoA N-acyltransferases (Nat)"/>
    <property type="match status" value="2"/>
</dbReference>
<sequence length="448" mass="51850">MTGINDNEQNNAETGDQYDEIQKLLSGLKTSVDKLTPEDKLSHKKLIQLLAANKLQEDLTAAPTEHKFWNTQPVLKLTETVHQEDSGPIDTNNDIEKVRKIPYGLPEGFEWFDVDIHDEKQLKDLYILLNENYVEDDENLFRFDYKPEFLLWALTPPNYFPEWHVGVRVKSNKKMVGFISGIPSTVTVLDKTIKAAEINFLCVYKSLRSKRLAPVLIKEVTRRVNLCNIWQAVYTAGIVIPSPIAKCRYWHRPLDIKKLVNANFSSIGDRMTMTRAIRLYRIPPLLQHQQLRPMQKKDVTGVYTLLKNNLSKYKVHQNFSQQEVTHYFLPRENIIYSYVQSKEGAITDFVSFYSLPSTVIKSPKIGTINAAYAYYNVATSMSFKELMECALYQAKENEFDVFNAVDIMENSEIFEELKFGEGDGELQYYLYNWRFPLIDPKDVGIVLL</sequence>
<dbReference type="KEGG" id="bdw:94337258"/>
<protein>
    <recommendedName>
        <fullName evidence="2 5">Glycylpeptide N-tetradecanoyltransferase</fullName>
        <ecNumber evidence="2 5">2.3.1.97</ecNumber>
    </recommendedName>
</protein>
<name>A0AAD9PIB1_9APIC</name>
<evidence type="ECO:0000256" key="2">
    <source>
        <dbReference type="ARBA" id="ARBA00012923"/>
    </source>
</evidence>
<dbReference type="FunFam" id="3.40.630.170:FF:000003">
    <property type="entry name" value="Glycylpeptide N-tetradecanoyltransferase"/>
    <property type="match status" value="1"/>
</dbReference>
<evidence type="ECO:0000256" key="6">
    <source>
        <dbReference type="RuleBase" id="RU004178"/>
    </source>
</evidence>
<dbReference type="InterPro" id="IPR022676">
    <property type="entry name" value="NMT_N"/>
</dbReference>
<comment type="catalytic activity">
    <reaction evidence="5">
        <text>N-terminal glycyl-[protein] + tetradecanoyl-CoA = N-tetradecanoylglycyl-[protein] + CoA + H(+)</text>
        <dbReference type="Rhea" id="RHEA:15521"/>
        <dbReference type="Rhea" id="RHEA-COMP:12666"/>
        <dbReference type="Rhea" id="RHEA-COMP:12667"/>
        <dbReference type="ChEBI" id="CHEBI:15378"/>
        <dbReference type="ChEBI" id="CHEBI:57287"/>
        <dbReference type="ChEBI" id="CHEBI:57385"/>
        <dbReference type="ChEBI" id="CHEBI:64723"/>
        <dbReference type="ChEBI" id="CHEBI:133050"/>
        <dbReference type="EC" id="2.3.1.97"/>
    </reaction>
</comment>
<dbReference type="InterPro" id="IPR022677">
    <property type="entry name" value="NMT_C"/>
</dbReference>
<evidence type="ECO:0000256" key="3">
    <source>
        <dbReference type="ARBA" id="ARBA00022679"/>
    </source>
</evidence>
<proteinExistence type="inferred from homology"/>
<dbReference type="PROSITE" id="PS00976">
    <property type="entry name" value="NMT_2"/>
    <property type="match status" value="1"/>
</dbReference>
<keyword evidence="3 5" id="KW-0808">Transferase</keyword>
<dbReference type="PANTHER" id="PTHR11377:SF5">
    <property type="entry name" value="GLYCYLPEPTIDE N-TETRADECANOYLTRANSFERASE"/>
    <property type="match status" value="1"/>
</dbReference>
<evidence type="ECO:0000259" key="8">
    <source>
        <dbReference type="Pfam" id="PF02799"/>
    </source>
</evidence>
<reference evidence="9" key="1">
    <citation type="journal article" date="2023" name="Nat. Microbiol.">
        <title>Babesia duncani multi-omics identifies virulence factors and drug targets.</title>
        <authorList>
            <person name="Singh P."/>
            <person name="Lonardi S."/>
            <person name="Liang Q."/>
            <person name="Vydyam P."/>
            <person name="Khabirova E."/>
            <person name="Fang T."/>
            <person name="Gihaz S."/>
            <person name="Thekkiniath J."/>
            <person name="Munshi M."/>
            <person name="Abel S."/>
            <person name="Ciampossin L."/>
            <person name="Batugedara G."/>
            <person name="Gupta M."/>
            <person name="Lu X.M."/>
            <person name="Lenz T."/>
            <person name="Chakravarty S."/>
            <person name="Cornillot E."/>
            <person name="Hu Y."/>
            <person name="Ma W."/>
            <person name="Gonzalez L.M."/>
            <person name="Sanchez S."/>
            <person name="Estrada K."/>
            <person name="Sanchez-Flores A."/>
            <person name="Montero E."/>
            <person name="Harb O.S."/>
            <person name="Le Roch K.G."/>
            <person name="Mamoun C.B."/>
        </authorList>
    </citation>
    <scope>NUCLEOTIDE SEQUENCE</scope>
    <source>
        <strain evidence="9">WA1</strain>
    </source>
</reference>
<dbReference type="PIRSF" id="PIRSF015892">
    <property type="entry name" value="N-myristl_transf"/>
    <property type="match status" value="1"/>
</dbReference>
<keyword evidence="10" id="KW-1185">Reference proteome</keyword>
<dbReference type="FunFam" id="3.40.630.30:FF:000042">
    <property type="entry name" value="Glycylpeptide N-tetradecanoyltransferase"/>
    <property type="match status" value="1"/>
</dbReference>
<dbReference type="InterPro" id="IPR022678">
    <property type="entry name" value="NMT_CS"/>
</dbReference>